<reference evidence="3 4" key="1">
    <citation type="submission" date="2013-07" db="EMBL/GenBank/DDBJ databases">
        <authorList>
            <consortium name="DOE Joint Genome Institute"/>
            <person name="Reeve W."/>
            <person name="Huntemann M."/>
            <person name="Han J."/>
            <person name="Chen A."/>
            <person name="Kyrpides N."/>
            <person name="Mavromatis K."/>
            <person name="Markowitz V."/>
            <person name="Palaniappan K."/>
            <person name="Ivanova N."/>
            <person name="Schaumberg A."/>
            <person name="Pati A."/>
            <person name="Liolios K."/>
            <person name="Nordberg H.P."/>
            <person name="Cantor M.N."/>
            <person name="Hua S.X."/>
            <person name="Woyke T."/>
        </authorList>
    </citation>
    <scope>NUCLEOTIDE SEQUENCE [LARGE SCALE GENOMIC DNA]</scope>
    <source>
        <strain evidence="3 4">DSM 43889</strain>
    </source>
</reference>
<dbReference type="RefSeq" id="WP_026419533.1">
    <property type="nucleotide sequence ID" value="NZ_AUBJ02000001.1"/>
</dbReference>
<name>A0ABT1JNZ4_ACTCY</name>
<dbReference type="EMBL" id="AUBJ02000001">
    <property type="protein sequence ID" value="MCP2333401.1"/>
    <property type="molecule type" value="Genomic_DNA"/>
</dbReference>
<keyword evidence="2" id="KW-0812">Transmembrane</keyword>
<feature type="compositionally biased region" description="Low complexity" evidence="1">
    <location>
        <begin position="285"/>
        <end position="295"/>
    </location>
</feature>
<evidence type="ECO:0000256" key="2">
    <source>
        <dbReference type="SAM" id="Phobius"/>
    </source>
</evidence>
<comment type="caution">
    <text evidence="3">The sequence shown here is derived from an EMBL/GenBank/DDBJ whole genome shotgun (WGS) entry which is preliminary data.</text>
</comment>
<gene>
    <name evidence="3" type="ORF">G443_003671</name>
</gene>
<sequence length="415" mass="44523">MADQHRPDEPSGELVPRTPPPSPAPRAPGQGAEPGPPERTRPLPEAAPANPTPGAELSHDERQRYEQFQQFQDFQRFQEHQRAQRDADPGGPWPPWLKRFLRRRWVRRIALLLLVLFLLSLARDHFFGTGGDQYGGESPGLGARRPVFSSNPSESVIGVYSRIAAPEAEQQRSACTLFTEEAAAQFARNNDAEDCQHAAVALAATVTTPIAYADPTQASPAVAADINGVDGSSTEVSSCDDLDVRGGPPLGVFELELRDDGGWVIAGHRDEDSCSPPAAPPSGSPAPSADGAPPATVDGQGPEATVRELYALVAENRSREACQLLVGRANDAFRANHRTMYCHLAVEGLAGQVTDPDAYSDPGFPDEYREPPAGGGTTISSCRLEVVGGPRLGALDLEQRSDGRWLVVDHHAETC</sequence>
<organism evidence="3 4">
    <name type="scientific">Actinoalloteichus caeruleus DSM 43889</name>
    <dbReference type="NCBI Taxonomy" id="1120930"/>
    <lineage>
        <taxon>Bacteria</taxon>
        <taxon>Bacillati</taxon>
        <taxon>Actinomycetota</taxon>
        <taxon>Actinomycetes</taxon>
        <taxon>Pseudonocardiales</taxon>
        <taxon>Pseudonocardiaceae</taxon>
        <taxon>Actinoalloteichus</taxon>
        <taxon>Actinoalloteichus cyanogriseus</taxon>
    </lineage>
</organism>
<reference evidence="3 4" key="2">
    <citation type="submission" date="2022-06" db="EMBL/GenBank/DDBJ databases">
        <title>Genomic Encyclopedia of Type Strains, Phase I: the one thousand microbial genomes (KMG-I) project.</title>
        <authorList>
            <person name="Kyrpides N."/>
        </authorList>
    </citation>
    <scope>NUCLEOTIDE SEQUENCE [LARGE SCALE GENOMIC DNA]</scope>
    <source>
        <strain evidence="3 4">DSM 43889</strain>
    </source>
</reference>
<protein>
    <submittedName>
        <fullName evidence="3">Uncharacterized protein</fullName>
    </submittedName>
</protein>
<dbReference type="Proteomes" id="UP000791080">
    <property type="component" value="Unassembled WGS sequence"/>
</dbReference>
<feature type="transmembrane region" description="Helical" evidence="2">
    <location>
        <begin position="105"/>
        <end position="122"/>
    </location>
</feature>
<accession>A0ABT1JNZ4</accession>
<keyword evidence="2" id="KW-1133">Transmembrane helix</keyword>
<feature type="region of interest" description="Disordered" evidence="1">
    <location>
        <begin position="265"/>
        <end position="301"/>
    </location>
</feature>
<evidence type="ECO:0000313" key="4">
    <source>
        <dbReference type="Proteomes" id="UP000791080"/>
    </source>
</evidence>
<evidence type="ECO:0000313" key="3">
    <source>
        <dbReference type="EMBL" id="MCP2333401.1"/>
    </source>
</evidence>
<keyword evidence="4" id="KW-1185">Reference proteome</keyword>
<evidence type="ECO:0000256" key="1">
    <source>
        <dbReference type="SAM" id="MobiDB-lite"/>
    </source>
</evidence>
<keyword evidence="2" id="KW-0472">Membrane</keyword>
<proteinExistence type="predicted"/>
<feature type="compositionally biased region" description="Pro residues" evidence="1">
    <location>
        <begin position="17"/>
        <end position="26"/>
    </location>
</feature>
<feature type="region of interest" description="Disordered" evidence="1">
    <location>
        <begin position="1"/>
        <end position="61"/>
    </location>
</feature>